<evidence type="ECO:0000256" key="1">
    <source>
        <dbReference type="ARBA" id="ARBA00004496"/>
    </source>
</evidence>
<dbReference type="GO" id="GO:0031332">
    <property type="term" value="C:RNAi effector complex"/>
    <property type="evidence" value="ECO:0007669"/>
    <property type="project" value="InterPro"/>
</dbReference>
<feature type="domain" description="TNase-like" evidence="9">
    <location>
        <begin position="330"/>
        <end position="487"/>
    </location>
</feature>
<dbReference type="Pfam" id="PF00567">
    <property type="entry name" value="TUDOR"/>
    <property type="match status" value="1"/>
</dbReference>
<dbReference type="PANTHER" id="PTHR12302:SF2">
    <property type="entry name" value="STAPHYLOCOCCAL NUCLEASE DOMAIN-CONTAINING PROTEIN 1"/>
    <property type="match status" value="1"/>
</dbReference>
<feature type="domain" description="TNase-like" evidence="9">
    <location>
        <begin position="182"/>
        <end position="317"/>
    </location>
</feature>
<comment type="caution">
    <text evidence="10">The sequence shown here is derived from an EMBL/GenBank/DDBJ whole genome shotgun (WGS) entry which is preliminary data.</text>
</comment>
<dbReference type="GO" id="GO:0004518">
    <property type="term" value="F:nuclease activity"/>
    <property type="evidence" value="ECO:0007669"/>
    <property type="project" value="TreeGrafter"/>
</dbReference>
<gene>
    <name evidence="10" type="ORF">PMEA_00035042</name>
</gene>
<dbReference type="PROSITE" id="PS50830">
    <property type="entry name" value="TNASE_3"/>
    <property type="match status" value="4"/>
</dbReference>
<proteinExistence type="predicted"/>
<feature type="domain" description="TNase-like" evidence="9">
    <location>
        <begin position="16"/>
        <end position="156"/>
    </location>
</feature>
<dbReference type="SMART" id="SM00333">
    <property type="entry name" value="TUDOR"/>
    <property type="match status" value="1"/>
</dbReference>
<dbReference type="PIRSF" id="PIRSF017179">
    <property type="entry name" value="RISC-Tudor-SN"/>
    <property type="match status" value="1"/>
</dbReference>
<evidence type="ECO:0000256" key="3">
    <source>
        <dbReference type="ARBA" id="ARBA00022490"/>
    </source>
</evidence>
<evidence type="ECO:0000256" key="7">
    <source>
        <dbReference type="SAM" id="MobiDB-lite"/>
    </source>
</evidence>
<feature type="domain" description="Tudor" evidence="8">
    <location>
        <begin position="720"/>
        <end position="778"/>
    </location>
</feature>
<dbReference type="GO" id="GO:0003723">
    <property type="term" value="F:RNA binding"/>
    <property type="evidence" value="ECO:0007669"/>
    <property type="project" value="UniProtKB-UniRule"/>
</dbReference>
<dbReference type="InterPro" id="IPR047386">
    <property type="entry name" value="Tudor_TDRD11"/>
</dbReference>
<dbReference type="FunFam" id="2.40.50.90:FF:000001">
    <property type="entry name" value="Staphylococcal nuclease domain-containing protein"/>
    <property type="match status" value="1"/>
</dbReference>
<evidence type="ECO:0000313" key="10">
    <source>
        <dbReference type="EMBL" id="CAH3105128.1"/>
    </source>
</evidence>
<keyword evidence="4" id="KW-0677">Repeat</keyword>
<dbReference type="EMBL" id="CALNXJ010000009">
    <property type="protein sequence ID" value="CAH3105128.1"/>
    <property type="molecule type" value="Genomic_DNA"/>
</dbReference>
<name>A0AAU9W8P8_9CNID</name>
<protein>
    <recommendedName>
        <fullName evidence="2">Staphylococcal nuclease domain-containing protein 1</fullName>
    </recommendedName>
</protein>
<feature type="coiled-coil region" evidence="6">
    <location>
        <begin position="852"/>
        <end position="879"/>
    </location>
</feature>
<feature type="domain" description="TNase-like" evidence="9">
    <location>
        <begin position="516"/>
        <end position="654"/>
    </location>
</feature>
<dbReference type="GO" id="GO:0005634">
    <property type="term" value="C:nucleus"/>
    <property type="evidence" value="ECO:0007669"/>
    <property type="project" value="TreeGrafter"/>
</dbReference>
<dbReference type="Pfam" id="PF00565">
    <property type="entry name" value="SNase"/>
    <property type="match status" value="5"/>
</dbReference>
<keyword evidence="3 5" id="KW-0963">Cytoplasm</keyword>
<dbReference type="FunFam" id="2.40.50.90:FF:000005">
    <property type="entry name" value="Staphylococcal nuclease domain-containing protein"/>
    <property type="match status" value="1"/>
</dbReference>
<dbReference type="FunFam" id="2.40.50.90:FF:000003">
    <property type="entry name" value="Staphylococcal nuclease domain-containing protein"/>
    <property type="match status" value="1"/>
</dbReference>
<dbReference type="Gene3D" id="2.40.50.90">
    <property type="match status" value="5"/>
</dbReference>
<evidence type="ECO:0000256" key="4">
    <source>
        <dbReference type="ARBA" id="ARBA00022737"/>
    </source>
</evidence>
<evidence type="ECO:0000313" key="11">
    <source>
        <dbReference type="Proteomes" id="UP001159428"/>
    </source>
</evidence>
<dbReference type="SUPFAM" id="SSF50199">
    <property type="entry name" value="Staphylococcal nuclease"/>
    <property type="match status" value="5"/>
</dbReference>
<dbReference type="InterPro" id="IPR002999">
    <property type="entry name" value="Tudor"/>
</dbReference>
<accession>A0AAU9W8P8</accession>
<dbReference type="AlphaFoldDB" id="A0AAU9W8P8"/>
<dbReference type="GO" id="GO:0031047">
    <property type="term" value="P:regulatory ncRNA-mediated gene silencing"/>
    <property type="evidence" value="ECO:0007669"/>
    <property type="project" value="UniProtKB-UniRule"/>
</dbReference>
<keyword evidence="6" id="KW-0175">Coiled coil</keyword>
<dbReference type="GO" id="GO:0006402">
    <property type="term" value="P:mRNA catabolic process"/>
    <property type="evidence" value="ECO:0007669"/>
    <property type="project" value="UniProtKB-UniRule"/>
</dbReference>
<dbReference type="InterPro" id="IPR016071">
    <property type="entry name" value="Staphylococal_nuclease_OB-fold"/>
</dbReference>
<keyword evidence="11" id="KW-1185">Reference proteome</keyword>
<dbReference type="CDD" id="cd00175">
    <property type="entry name" value="SNc"/>
    <property type="match status" value="2"/>
</dbReference>
<dbReference type="PROSITE" id="PS50304">
    <property type="entry name" value="TUDOR"/>
    <property type="match status" value="1"/>
</dbReference>
<organism evidence="10 11">
    <name type="scientific">Pocillopora meandrina</name>
    <dbReference type="NCBI Taxonomy" id="46732"/>
    <lineage>
        <taxon>Eukaryota</taxon>
        <taxon>Metazoa</taxon>
        <taxon>Cnidaria</taxon>
        <taxon>Anthozoa</taxon>
        <taxon>Hexacorallia</taxon>
        <taxon>Scleractinia</taxon>
        <taxon>Astrocoeniina</taxon>
        <taxon>Pocilloporidae</taxon>
        <taxon>Pocillopora</taxon>
    </lineage>
</organism>
<evidence type="ECO:0000256" key="2">
    <source>
        <dbReference type="ARBA" id="ARBA00017230"/>
    </source>
</evidence>
<dbReference type="InterPro" id="IPR016685">
    <property type="entry name" value="Silence_cplx_Nase-comp_TudorSN"/>
</dbReference>
<dbReference type="InterPro" id="IPR035437">
    <property type="entry name" value="SNase_OB-fold_sf"/>
</dbReference>
<feature type="region of interest" description="Disordered" evidence="7">
    <location>
        <begin position="364"/>
        <end position="386"/>
    </location>
</feature>
<evidence type="ECO:0000259" key="9">
    <source>
        <dbReference type="PROSITE" id="PS50830"/>
    </source>
</evidence>
<reference evidence="10 11" key="1">
    <citation type="submission" date="2022-05" db="EMBL/GenBank/DDBJ databases">
        <authorList>
            <consortium name="Genoscope - CEA"/>
            <person name="William W."/>
        </authorList>
    </citation>
    <scope>NUCLEOTIDE SEQUENCE [LARGE SCALE GENOMIC DNA]</scope>
</reference>
<dbReference type="GO" id="GO:0005829">
    <property type="term" value="C:cytosol"/>
    <property type="evidence" value="ECO:0007669"/>
    <property type="project" value="UniProtKB-UniRule"/>
</dbReference>
<evidence type="ECO:0000256" key="6">
    <source>
        <dbReference type="SAM" id="Coils"/>
    </source>
</evidence>
<sequence length="898" mass="100913">MAQTLQMNRGIVKQVVLSGDSVVIRGQPRGGPPPERQLCLSNVNAPKLARRSNPNVEASVETRDEPFAWEAREFLRKKLIGKEVLFSVEYKVPGTGREYGCIYLQKGEDLENVTEAIVSEGLVEVRRGGIKPSDDQTKLIDLEEMAKTMAKGKWGANASDHIRDITWTVENPRHFLDANSGKEFNAVIEHVRDGCTARAFLLPEFYHVTVMFTGIKCPMMIRRDADKEISEPFADEAKFFTESRLLQREVKIVLEGVSNQNFLGSIIHPAGNIAELLLREGFGRCVDWSMAVLTKGHDKLRAAEKFAREKRLRIWKDYVPSAPTVPIQNKEFTGKVVECVNADALVIRNADGAQRKIHFSSLRPPRLIPREDGTQDTITNGKDNKKPRPLYDVPYMFEAREFLRKKLIGKKVNVKVDYIKPPSDGFPERTCATVTISGINVAEALISKGFATALRHKQDDDQRSSCYDDLLAAETRAIKNGKGLHSKKEAPIHRVADLSGDATKARQFLPFLQRAGRSSGIVEFVASGSRIRLYLPKETCLITFLIGGITCPRAGRLVTSQGVIATEGDPHGDEALSFTKDLCLQREVEVQVEAIDKAGNFIGWLFVDNTNLSVALVEAGLSQVHFTAERSSYYPQLIQAEEKAKSQKLKLWTSYEEPKNVVVVEETERKCNYKKVIVTETSQNLSFWAQHVDSGGQLEKLMDDLHTELSSNPPLPGSYTARKGDLCAALFVDNNWYRARVESVASPKEIHVFYIDYGNREVLPLSKLCPLPSAFHSFPPQAHEYSMAFIELPKDVEQVADALDSFRNLIINRQFMLNVEYKSSGQDFVTLVQENGDDVAKSLVTEGLVTVEKRKEKRLQKLMEEYNRAQDGARKARVNLWRYGDFTDDDAKEFGYST</sequence>
<dbReference type="CDD" id="cd20433">
    <property type="entry name" value="Tudor_TDRD11"/>
    <property type="match status" value="1"/>
</dbReference>
<dbReference type="FunFam" id="2.40.50.90:FF:000002">
    <property type="entry name" value="Staphylococcal nuclease domain-containing protein"/>
    <property type="match status" value="1"/>
</dbReference>
<dbReference type="Proteomes" id="UP001159428">
    <property type="component" value="Unassembled WGS sequence"/>
</dbReference>
<dbReference type="PANTHER" id="PTHR12302">
    <property type="entry name" value="EBNA2 BINDING PROTEIN P100"/>
    <property type="match status" value="1"/>
</dbReference>
<dbReference type="FunFam" id="2.40.50.90:FF:000004">
    <property type="entry name" value="Staphylococcal nuclease domain-containing protein"/>
    <property type="match status" value="1"/>
</dbReference>
<dbReference type="SMART" id="SM00318">
    <property type="entry name" value="SNc"/>
    <property type="match status" value="5"/>
</dbReference>
<evidence type="ECO:0000259" key="8">
    <source>
        <dbReference type="PROSITE" id="PS50304"/>
    </source>
</evidence>
<comment type="subcellular location">
    <subcellularLocation>
        <location evidence="1 5">Cytoplasm</location>
    </subcellularLocation>
</comment>
<evidence type="ECO:0000256" key="5">
    <source>
        <dbReference type="PIRNR" id="PIRNR017179"/>
    </source>
</evidence>
<dbReference type="FunFam" id="2.30.30.140:FF:000018">
    <property type="entry name" value="Serine/threonine-protein kinase 31"/>
    <property type="match status" value="1"/>
</dbReference>
<dbReference type="Gene3D" id="2.30.30.140">
    <property type="match status" value="1"/>
</dbReference>
<dbReference type="SUPFAM" id="SSF63748">
    <property type="entry name" value="Tudor/PWWP/MBT"/>
    <property type="match status" value="1"/>
</dbReference>